<gene>
    <name evidence="1" type="ORF">BON30_17855</name>
</gene>
<proteinExistence type="predicted"/>
<dbReference type="EMBL" id="MPIN01000004">
    <property type="protein sequence ID" value="OJH39376.1"/>
    <property type="molecule type" value="Genomic_DNA"/>
</dbReference>
<keyword evidence="2" id="KW-1185">Reference proteome</keyword>
<evidence type="ECO:0008006" key="3">
    <source>
        <dbReference type="Google" id="ProtNLM"/>
    </source>
</evidence>
<accession>A0A1L9BAT2</accession>
<dbReference type="InterPro" id="IPR011751">
    <property type="entry name" value="Mxa_paralog_2265"/>
</dbReference>
<dbReference type="AlphaFoldDB" id="A0A1L9BAT2"/>
<reference evidence="1 2" key="2">
    <citation type="submission" date="2016-12" db="EMBL/GenBank/DDBJ databases">
        <title>Draft Genome Sequence of Cystobacter ferrugineus Strain Cbfe23.</title>
        <authorList>
            <person name="Akbar S."/>
            <person name="Dowd S.E."/>
            <person name="Stevens D.C."/>
        </authorList>
    </citation>
    <scope>NUCLEOTIDE SEQUENCE [LARGE SCALE GENOMIC DNA]</scope>
    <source>
        <strain evidence="1 2">Cbfe23</strain>
    </source>
</reference>
<evidence type="ECO:0000313" key="1">
    <source>
        <dbReference type="EMBL" id="OJH39376.1"/>
    </source>
</evidence>
<reference evidence="2" key="1">
    <citation type="submission" date="2016-11" db="EMBL/GenBank/DDBJ databases">
        <authorList>
            <person name="Shukria A."/>
            <person name="Stevens D.C."/>
        </authorList>
    </citation>
    <scope>NUCLEOTIDE SEQUENCE [LARGE SCALE GENOMIC DNA]</scope>
    <source>
        <strain evidence="2">Cbfe23</strain>
    </source>
</reference>
<dbReference type="Proteomes" id="UP000182229">
    <property type="component" value="Unassembled WGS sequence"/>
</dbReference>
<dbReference type="STRING" id="83449.BON30_17855"/>
<dbReference type="Pfam" id="PF09536">
    <property type="entry name" value="DUF2378"/>
    <property type="match status" value="1"/>
</dbReference>
<dbReference type="NCBIfam" id="TIGR02265">
    <property type="entry name" value="Mxa_TIGR02265"/>
    <property type="match status" value="1"/>
</dbReference>
<organism evidence="1 2">
    <name type="scientific">Cystobacter ferrugineus</name>
    <dbReference type="NCBI Taxonomy" id="83449"/>
    <lineage>
        <taxon>Bacteria</taxon>
        <taxon>Pseudomonadati</taxon>
        <taxon>Myxococcota</taxon>
        <taxon>Myxococcia</taxon>
        <taxon>Myxococcales</taxon>
        <taxon>Cystobacterineae</taxon>
        <taxon>Archangiaceae</taxon>
        <taxon>Cystobacter</taxon>
    </lineage>
</organism>
<sequence>MFLESVLASAGAYGPEVVARAREHLSAEGQLLENYRYPVKAMLEMLDVVGQAAQARGMSYGEGLFQSGWVAGTSYVRSSVGRMRAMVSTVSGLHRALEGIPSAAAQAVNFGAHSYRRVTPGSGELRFMEDLIGPSWNAGMVVGSVKAAFALDEGRLKYEISVTDEDASSFLVRLDW</sequence>
<evidence type="ECO:0000313" key="2">
    <source>
        <dbReference type="Proteomes" id="UP000182229"/>
    </source>
</evidence>
<name>A0A1L9BAT2_9BACT</name>
<protein>
    <recommendedName>
        <fullName evidence="3">DUF2378 family protein</fullName>
    </recommendedName>
</protein>
<comment type="caution">
    <text evidence="1">The sequence shown here is derived from an EMBL/GenBank/DDBJ whole genome shotgun (WGS) entry which is preliminary data.</text>
</comment>